<sequence length="55" mass="6565">MYIRCTYFFLQNCTERLFGSFSERREQRCGFLIAVRLVMLQCAKRGEHFGKIGRP</sequence>
<protein>
    <submittedName>
        <fullName evidence="1">Uncharacterized protein</fullName>
    </submittedName>
</protein>
<reference evidence="1" key="1">
    <citation type="journal article" date="2021" name="Proc. Natl. Acad. Sci. U.S.A.">
        <title>A Catalog of Tens of Thousands of Viruses from Human Metagenomes Reveals Hidden Associations with Chronic Diseases.</title>
        <authorList>
            <person name="Tisza M.J."/>
            <person name="Buck C.B."/>
        </authorList>
    </citation>
    <scope>NUCLEOTIDE SEQUENCE</scope>
    <source>
        <strain evidence="1">Ct87j35</strain>
    </source>
</reference>
<dbReference type="EMBL" id="BK016196">
    <property type="protein sequence ID" value="DAG01678.1"/>
    <property type="molecule type" value="Genomic_DNA"/>
</dbReference>
<name>A0A8S5V4P5_9CAUD</name>
<organism evidence="1">
    <name type="scientific">Siphoviridae sp. ct87j35</name>
    <dbReference type="NCBI Taxonomy" id="2825356"/>
    <lineage>
        <taxon>Viruses</taxon>
        <taxon>Duplodnaviria</taxon>
        <taxon>Heunggongvirae</taxon>
        <taxon>Uroviricota</taxon>
        <taxon>Caudoviricetes</taxon>
    </lineage>
</organism>
<proteinExistence type="predicted"/>
<evidence type="ECO:0000313" key="1">
    <source>
        <dbReference type="EMBL" id="DAG01678.1"/>
    </source>
</evidence>
<accession>A0A8S5V4P5</accession>